<proteinExistence type="predicted"/>
<gene>
    <name evidence="3" type="primary">CSON002701</name>
</gene>
<reference evidence="3" key="1">
    <citation type="submission" date="2018-07" db="EMBL/GenBank/DDBJ databases">
        <authorList>
            <person name="Quirk P.G."/>
            <person name="Krulwich T.A."/>
        </authorList>
    </citation>
    <scope>NUCLEOTIDE SEQUENCE</scope>
</reference>
<evidence type="ECO:0000256" key="1">
    <source>
        <dbReference type="SAM" id="MobiDB-lite"/>
    </source>
</evidence>
<dbReference type="PANTHER" id="PTHR28678">
    <property type="entry name" value="CODANIN-1"/>
    <property type="match status" value="1"/>
</dbReference>
<dbReference type="EMBL" id="UFQT01001452">
    <property type="protein sequence ID" value="SSX30616.1"/>
    <property type="molecule type" value="Genomic_DNA"/>
</dbReference>
<dbReference type="PANTHER" id="PTHR28678:SF1">
    <property type="entry name" value="CODANIN-1"/>
    <property type="match status" value="1"/>
</dbReference>
<feature type="compositionally biased region" description="Polar residues" evidence="1">
    <location>
        <begin position="181"/>
        <end position="204"/>
    </location>
</feature>
<sequence length="1202" mass="139039">MSLFHFNSFKYQKSWSKLQVAWFCCKCNDYAAKNNCSTEKFALFFWDFIKLQTEDFTKINSSACNTPKKSGLTSTNLRQTPQNFEQTQIHVPPNEFQTRQNISRELFSMSQNMCVNSSPKENNNFHSYSNRSHGNVNENNVVLNTSNEMDKKNRRSFELNSNKRDKKDNTMIAFNERKMNVITSTPVNSGGNKRNTPNNSNSLRKSAGGGGGSGGSPMCLGDFIVGPMKTKRRSLNTEPKSDNAPSQSTNNEQSSSIKPKKRVAPIMLSKNVSKSDFSNNAFVIDDNFAVKPDDKVTHADLILRLAEIYSILIDFNLTINVLSEISYLVNLINTEIDPYSREMINNENVDLHLIVLKNLNNCIYFALNTLSRLKSLLIMLDVKTLTVLIKNDRIVMNDENLTKFLKSIFQYKTNLASKTVEGDNAPGYSYVFYQQENDSKGNFPTEKEFGAFKKQRDMFYAILKSWEQKHLNPSFNFSAEYGAKVHSLLRIIDHPINMAHLAKLFTAQLIISCNYDEFIIACDNHSVFLEQLKLALIAELMEMNDASYTTHVDIECSIEGLDTSHKSIIAKRSDSESNSEQIIQPSTIITMRVLAKFIGFVTSRPYTYDIPNRNFVVDERQIQLRNFLLPPFDIKSIILKSTFEKKLVVTIPWIVQYLYMLDYVSLCLNYYKDIFRLLYKLYTENYGHSLGESFIIRSCLGWLFEHCSLVDEYFTYRSETKFASLKQIKTISCFNEKLFDKYLSSNLEHLIVAACPFLADLRVSIMPSRFEKQVSRTGRFRHITTIQTENLNNKNDLKELDGRSKLAEAFLQSQSLSVRRIFEFVIERVTSAVVKDFQFKYLIPIKSEAMERVKEIKSTDWKIISKEMHEIYLKSFSQLVKIWDETIEDAVNHRTKIAFEALLPVETIENVKKTCIFLAIEKILKKVNDWKMSHMKGTEIFSKTIRVDAERLAKSNQTDTELQQTNFAIHLSKHIPSEFFFHLQEMQHIASLKPEKLSHEMLTSFFEETYEILSKQLFTANLYRTSGFVLLHIIQTVIVTRPDLIDAKILEMTVKIWKIDKLQQFLEKSPSVHNTTPENESPNSRHDENYKRSKYIFSKIVNPRLILQLDESPTPEISLKCLLDWLKSLLKCQLVKIDRLSDMFVSLFQYEWKKEQIDKIHYLSTNIAEFSKNDGCFNGHMDDEKSNLFLELVADLTVDLDI</sequence>
<evidence type="ECO:0000313" key="3">
    <source>
        <dbReference type="EMBL" id="SSX30616.1"/>
    </source>
</evidence>
<feature type="compositionally biased region" description="Basic and acidic residues" evidence="1">
    <location>
        <begin position="148"/>
        <end position="179"/>
    </location>
</feature>
<dbReference type="Pfam" id="PF15296">
    <property type="entry name" value="Codanin-1_C"/>
    <property type="match status" value="1"/>
</dbReference>
<feature type="domain" description="Codanin-1 C-terminal" evidence="2">
    <location>
        <begin position="747"/>
        <end position="855"/>
    </location>
</feature>
<dbReference type="InterPro" id="IPR028171">
    <property type="entry name" value="Codanin-1_C"/>
</dbReference>
<feature type="compositionally biased region" description="Polar residues" evidence="1">
    <location>
        <begin position="243"/>
        <end position="257"/>
    </location>
</feature>
<feature type="region of interest" description="Disordered" evidence="1">
    <location>
        <begin position="147"/>
        <end position="215"/>
    </location>
</feature>
<dbReference type="AlphaFoldDB" id="A0A336MK05"/>
<dbReference type="InterPro" id="IPR040031">
    <property type="entry name" value="Codanin-1"/>
</dbReference>
<protein>
    <submittedName>
        <fullName evidence="3">CSON002701 protein</fullName>
    </submittedName>
</protein>
<dbReference type="GO" id="GO:0006325">
    <property type="term" value="P:chromatin organization"/>
    <property type="evidence" value="ECO:0007669"/>
    <property type="project" value="TreeGrafter"/>
</dbReference>
<dbReference type="GO" id="GO:0005634">
    <property type="term" value="C:nucleus"/>
    <property type="evidence" value="ECO:0007669"/>
    <property type="project" value="TreeGrafter"/>
</dbReference>
<dbReference type="VEuPathDB" id="VectorBase:CSON002701"/>
<name>A0A336MK05_CULSO</name>
<organism evidence="3">
    <name type="scientific">Culicoides sonorensis</name>
    <name type="common">Biting midge</name>
    <dbReference type="NCBI Taxonomy" id="179676"/>
    <lineage>
        <taxon>Eukaryota</taxon>
        <taxon>Metazoa</taxon>
        <taxon>Ecdysozoa</taxon>
        <taxon>Arthropoda</taxon>
        <taxon>Hexapoda</taxon>
        <taxon>Insecta</taxon>
        <taxon>Pterygota</taxon>
        <taxon>Neoptera</taxon>
        <taxon>Endopterygota</taxon>
        <taxon>Diptera</taxon>
        <taxon>Nematocera</taxon>
        <taxon>Chironomoidea</taxon>
        <taxon>Ceratopogonidae</taxon>
        <taxon>Ceratopogoninae</taxon>
        <taxon>Culicoides</taxon>
        <taxon>Monoculicoides</taxon>
    </lineage>
</organism>
<feature type="region of interest" description="Disordered" evidence="1">
    <location>
        <begin position="232"/>
        <end position="261"/>
    </location>
</feature>
<evidence type="ECO:0000259" key="2">
    <source>
        <dbReference type="Pfam" id="PF15296"/>
    </source>
</evidence>
<accession>A0A336MK05</accession>